<evidence type="ECO:0000313" key="1">
    <source>
        <dbReference type="EMBL" id="USR92660.1"/>
    </source>
</evidence>
<gene>
    <name evidence="1" type="ORF">NEA10_08065</name>
</gene>
<dbReference type="RefSeq" id="WP_252664807.1">
    <property type="nucleotide sequence ID" value="NZ_CP098611.1"/>
</dbReference>
<sequence length="328" mass="37300">MTKYIVVKGTSGIGNRVFAVATGILYAQLSGRQLVVDWRDGSYSNTGTNLFFRYFDCPPAQSVDVLPETDSVYPAIWKHQLHRSLGSLRTELGLTGYSDMSFDVSRLDSQDDILVLSAYTHKINLMRPLLAQETHRLANSTIRDILKSILQENLFLKKDIKERVEEFKKAYFSDYMVGVHIRYSDMKVPLAEVEFAVRSITRWTLLQHTNFKIFLATDSQEVLSLFKGKFPNVISTDKWFSESGKRLHQNPEECGDLVENGIEALVDLYLLAACDNLIFASRSSFGFLSSLLMTQPKARYYDIDGQHSLIKRIKSKLINTAQQLKVSS</sequence>
<name>A0ABY5AUE4_9CYAN</name>
<dbReference type="PANTHER" id="PTHR13132">
    <property type="entry name" value="ALPHA- 1,6 -FUCOSYLTRANSFERASE"/>
    <property type="match status" value="1"/>
</dbReference>
<dbReference type="Gene3D" id="3.40.50.11350">
    <property type="match status" value="1"/>
</dbReference>
<organism evidence="1 2">
    <name type="scientific">Phormidium yuhuli AB48</name>
    <dbReference type="NCBI Taxonomy" id="2940671"/>
    <lineage>
        <taxon>Bacteria</taxon>
        <taxon>Bacillati</taxon>
        <taxon>Cyanobacteriota</taxon>
        <taxon>Cyanophyceae</taxon>
        <taxon>Oscillatoriophycideae</taxon>
        <taxon>Oscillatoriales</taxon>
        <taxon>Oscillatoriaceae</taxon>
        <taxon>Phormidium</taxon>
        <taxon>Phormidium yuhuli</taxon>
    </lineage>
</organism>
<keyword evidence="1" id="KW-0808">Transferase</keyword>
<protein>
    <submittedName>
        <fullName evidence="1">Xyloglucan fucosyltransferase/Nodulation protein Z (NodZ)</fullName>
    </submittedName>
</protein>
<proteinExistence type="predicted"/>
<dbReference type="EMBL" id="CP098611">
    <property type="protein sequence ID" value="USR92660.1"/>
    <property type="molecule type" value="Genomic_DNA"/>
</dbReference>
<reference evidence="1" key="1">
    <citation type="submission" date="2022-06" db="EMBL/GenBank/DDBJ databases">
        <title>Genome sequence of Phormidium yuhuli AB48 isolated from an industrial photobioreactor environment.</title>
        <authorList>
            <person name="Qiu Y."/>
            <person name="Noonan A.J.C."/>
            <person name="Dofher K."/>
            <person name="Koch M."/>
            <person name="Kieft B."/>
            <person name="Lin X."/>
            <person name="Ziels R.M."/>
            <person name="Hallam S.J."/>
        </authorList>
    </citation>
    <scope>NUCLEOTIDE SEQUENCE</scope>
    <source>
        <strain evidence="1">AB48</strain>
    </source>
</reference>
<dbReference type="Gene3D" id="3.40.50.11340">
    <property type="match status" value="1"/>
</dbReference>
<keyword evidence="2" id="KW-1185">Reference proteome</keyword>
<dbReference type="Pfam" id="PF05830">
    <property type="entry name" value="NodZ"/>
    <property type="match status" value="1"/>
</dbReference>
<dbReference type="Proteomes" id="UP001056708">
    <property type="component" value="Chromosome"/>
</dbReference>
<dbReference type="PANTHER" id="PTHR13132:SF29">
    <property type="entry name" value="ALPHA-(1,6)-FUCOSYLTRANSFERASE"/>
    <property type="match status" value="1"/>
</dbReference>
<keyword evidence="1" id="KW-0328">Glycosyltransferase</keyword>
<dbReference type="GO" id="GO:0016757">
    <property type="term" value="F:glycosyltransferase activity"/>
    <property type="evidence" value="ECO:0007669"/>
    <property type="project" value="UniProtKB-KW"/>
</dbReference>
<evidence type="ECO:0000313" key="2">
    <source>
        <dbReference type="Proteomes" id="UP001056708"/>
    </source>
</evidence>
<dbReference type="InterPro" id="IPR008716">
    <property type="entry name" value="NodZ"/>
</dbReference>
<accession>A0ABY5AUE4</accession>